<feature type="compositionally biased region" description="Low complexity" evidence="1">
    <location>
        <begin position="14"/>
        <end position="25"/>
    </location>
</feature>
<dbReference type="RefSeq" id="WP_146832844.1">
    <property type="nucleotide sequence ID" value="NZ_BJVQ01000003.1"/>
</dbReference>
<protein>
    <submittedName>
        <fullName evidence="2 3">Transcriptional regulator</fullName>
    </submittedName>
</protein>
<dbReference type="EMBL" id="BJVQ01000003">
    <property type="protein sequence ID" value="GEL45318.1"/>
    <property type="molecule type" value="Genomic_DNA"/>
</dbReference>
<feature type="region of interest" description="Disordered" evidence="1">
    <location>
        <begin position="1"/>
        <end position="25"/>
    </location>
</feature>
<evidence type="ECO:0000313" key="4">
    <source>
        <dbReference type="Proteomes" id="UP000321723"/>
    </source>
</evidence>
<dbReference type="AlphaFoldDB" id="A0A511FBZ1"/>
<dbReference type="InterPro" id="IPR036388">
    <property type="entry name" value="WH-like_DNA-bd_sf"/>
</dbReference>
<evidence type="ECO:0000313" key="2">
    <source>
        <dbReference type="EMBL" id="GEL45318.1"/>
    </source>
</evidence>
<dbReference type="OrthoDB" id="3399802at2"/>
<dbReference type="Proteomes" id="UP000321723">
    <property type="component" value="Unassembled WGS sequence"/>
</dbReference>
<dbReference type="InterPro" id="IPR036390">
    <property type="entry name" value="WH_DNA-bd_sf"/>
</dbReference>
<evidence type="ECO:0000313" key="3">
    <source>
        <dbReference type="EMBL" id="MBB5473397.1"/>
    </source>
</evidence>
<evidence type="ECO:0000256" key="1">
    <source>
        <dbReference type="SAM" id="MobiDB-lite"/>
    </source>
</evidence>
<dbReference type="EMBL" id="JACHDN010000001">
    <property type="protein sequence ID" value="MBB5473397.1"/>
    <property type="molecule type" value="Genomic_DNA"/>
</dbReference>
<dbReference type="Proteomes" id="UP000564629">
    <property type="component" value="Unassembled WGS sequence"/>
</dbReference>
<dbReference type="SUPFAM" id="SSF46785">
    <property type="entry name" value="Winged helix' DNA-binding domain"/>
    <property type="match status" value="1"/>
</dbReference>
<reference evidence="2 4" key="1">
    <citation type="submission" date="2019-07" db="EMBL/GenBank/DDBJ databases">
        <title>Whole genome shotgun sequence of Cellulomonas hominis NBRC 16055.</title>
        <authorList>
            <person name="Hosoyama A."/>
            <person name="Uohara A."/>
            <person name="Ohji S."/>
            <person name="Ichikawa N."/>
        </authorList>
    </citation>
    <scope>NUCLEOTIDE SEQUENCE [LARGE SCALE GENOMIC DNA]</scope>
    <source>
        <strain evidence="2 4">NBRC 16055</strain>
    </source>
</reference>
<gene>
    <name evidence="2" type="ORF">CHO01_04340</name>
    <name evidence="3" type="ORF">HNR08_002133</name>
</gene>
<name>A0A511FBZ1_9CELL</name>
<organism evidence="2 4">
    <name type="scientific">Cellulomonas hominis</name>
    <dbReference type="NCBI Taxonomy" id="156981"/>
    <lineage>
        <taxon>Bacteria</taxon>
        <taxon>Bacillati</taxon>
        <taxon>Actinomycetota</taxon>
        <taxon>Actinomycetes</taxon>
        <taxon>Micrococcales</taxon>
        <taxon>Cellulomonadaceae</taxon>
        <taxon>Cellulomonas</taxon>
    </lineage>
</organism>
<sequence>MTPSDVPPPPAAPRRPATARSGPASSRLDLLHLLREDGTATVAALADRTGLHENTVRTHLDRLVEAGAALREPEVRTVRGRPRMVYRAVVDPDGTAADPGPARRLDEAAARSGLTRLLLDAYGAAEPDVAGAAVAAGERMLATLPGAPEPAAAPRGQDAQRRALDGHLDRLGFDPVPDADGATVRLWRCPFLDLARARPEVVCGVHLGLARAVLDRVGGPVRADRLVPFAGPHHCDLHLSAAT</sequence>
<dbReference type="CDD" id="cd00090">
    <property type="entry name" value="HTH_ARSR"/>
    <property type="match status" value="1"/>
</dbReference>
<reference evidence="3 5" key="2">
    <citation type="submission" date="2020-08" db="EMBL/GenBank/DDBJ databases">
        <title>Sequencing the genomes of 1000 actinobacteria strains.</title>
        <authorList>
            <person name="Klenk H.-P."/>
        </authorList>
    </citation>
    <scope>NUCLEOTIDE SEQUENCE [LARGE SCALE GENOMIC DNA]</scope>
    <source>
        <strain evidence="3 5">DSM 9581</strain>
    </source>
</reference>
<dbReference type="InterPro" id="IPR011991">
    <property type="entry name" value="ArsR-like_HTH"/>
</dbReference>
<accession>A0A511FBZ1</accession>
<keyword evidence="4" id="KW-1185">Reference proteome</keyword>
<proteinExistence type="predicted"/>
<dbReference type="Gene3D" id="1.10.10.10">
    <property type="entry name" value="Winged helix-like DNA-binding domain superfamily/Winged helix DNA-binding domain"/>
    <property type="match status" value="1"/>
</dbReference>
<comment type="caution">
    <text evidence="2">The sequence shown here is derived from an EMBL/GenBank/DDBJ whole genome shotgun (WGS) entry which is preliminary data.</text>
</comment>
<evidence type="ECO:0000313" key="5">
    <source>
        <dbReference type="Proteomes" id="UP000564629"/>
    </source>
</evidence>
<dbReference type="Pfam" id="PF12840">
    <property type="entry name" value="HTH_20"/>
    <property type="match status" value="1"/>
</dbReference>
<feature type="compositionally biased region" description="Pro residues" evidence="1">
    <location>
        <begin position="1"/>
        <end position="13"/>
    </location>
</feature>